<name>A0A0H5DM07_NEIMI</name>
<organism evidence="2 3">
    <name type="scientific">Neisseria meningitidis serogroup B</name>
    <dbReference type="NCBI Taxonomy" id="491"/>
    <lineage>
        <taxon>Bacteria</taxon>
        <taxon>Pseudomonadati</taxon>
        <taxon>Pseudomonadota</taxon>
        <taxon>Betaproteobacteria</taxon>
        <taxon>Neisseriales</taxon>
        <taxon>Neisseriaceae</taxon>
        <taxon>Neisseria</taxon>
    </lineage>
</organism>
<dbReference type="Pfam" id="PF05356">
    <property type="entry name" value="Phage_Coat_B"/>
    <property type="match status" value="1"/>
</dbReference>
<evidence type="ECO:0000313" key="3">
    <source>
        <dbReference type="Proteomes" id="UP000182715"/>
    </source>
</evidence>
<dbReference type="InterPro" id="IPR008020">
    <property type="entry name" value="G8P"/>
</dbReference>
<dbReference type="Proteomes" id="UP000182715">
    <property type="component" value="Unassembled WGS sequence"/>
</dbReference>
<dbReference type="AlphaFoldDB" id="A0A0H5DM07"/>
<proteinExistence type="predicted"/>
<evidence type="ECO:0000313" key="2">
    <source>
        <dbReference type="EMBL" id="CRL92580.1"/>
    </source>
</evidence>
<dbReference type="EMBL" id="CVTF01000142">
    <property type="protein sequence ID" value="CRL92580.1"/>
    <property type="molecule type" value="Genomic_DNA"/>
</dbReference>
<keyword evidence="1" id="KW-0812">Transmembrane</keyword>
<feature type="transmembrane region" description="Helical" evidence="1">
    <location>
        <begin position="72"/>
        <end position="89"/>
    </location>
</feature>
<reference evidence="2 3" key="1">
    <citation type="submission" date="2014-11" db="EMBL/GenBank/DDBJ databases">
        <authorList>
            <person name="Diene M.Seydina."/>
        </authorList>
    </citation>
    <scope>NUCLEOTIDE SEQUENCE [LARGE SCALE GENOMIC DNA]</scope>
    <source>
        <strain evidence="2 3">Neisseria meningitidis CHUV</strain>
    </source>
</reference>
<sequence length="94" mass="10033">MFGGRLKNAPSITAKHFLKENIMKFINTCRKYGAKLAVVTAAPLALAAHANATLPDTAKNALEAAKADGMEAGWIVVGIFAALFVFSIVKRVMK</sequence>
<feature type="transmembrane region" description="Helical" evidence="1">
    <location>
        <begin position="32"/>
        <end position="52"/>
    </location>
</feature>
<keyword evidence="1" id="KW-1133">Transmembrane helix</keyword>
<evidence type="ECO:0000256" key="1">
    <source>
        <dbReference type="SAM" id="Phobius"/>
    </source>
</evidence>
<protein>
    <submittedName>
        <fullName evidence="2">FIG00761799: membrane protein</fullName>
    </submittedName>
</protein>
<keyword evidence="1" id="KW-0472">Membrane</keyword>
<accession>A0A0H5DM07</accession>